<proteinExistence type="predicted"/>
<protein>
    <submittedName>
        <fullName evidence="3">Serine hydrolase</fullName>
    </submittedName>
</protein>
<keyword evidence="3" id="KW-0378">Hydrolase</keyword>
<feature type="domain" description="Beta-lactamase-related" evidence="2">
    <location>
        <begin position="55"/>
        <end position="409"/>
    </location>
</feature>
<keyword evidence="1" id="KW-0732">Signal</keyword>
<evidence type="ECO:0000256" key="1">
    <source>
        <dbReference type="SAM" id="SignalP"/>
    </source>
</evidence>
<accession>A0A7K0EM30</accession>
<evidence type="ECO:0000313" key="4">
    <source>
        <dbReference type="Proteomes" id="UP000441754"/>
    </source>
</evidence>
<dbReference type="PANTHER" id="PTHR43283">
    <property type="entry name" value="BETA-LACTAMASE-RELATED"/>
    <property type="match status" value="1"/>
</dbReference>
<feature type="chain" id="PRO_5029776686" evidence="1">
    <location>
        <begin position="24"/>
        <end position="434"/>
    </location>
</feature>
<dbReference type="Gene3D" id="3.40.710.10">
    <property type="entry name" value="DD-peptidase/beta-lactamase superfamily"/>
    <property type="match status" value="1"/>
</dbReference>
<name>A0A7K0EM30_9BACT</name>
<sequence length="434" mass="48049">MNRYRIVLLSLFSSVMLSGAARAQAKILTEAAPEAGGFSASRLARLDSGMHRWVQQKWVNGSVVLIARHGKIVFYKAHGYNDPATKTPLSKSGIFRVASQTKALTTVAAMMLWEEGKFSLEDPVSRFIPSFANQKVLATFNQKDTTYTTVPAKRPVTIRDLLTHTSGLGYPAIGSPAENAIYAKGNLTGGVGVKDQTLSDAMTRLGSQPLFFQPGEQWKYGLSTDVLGYLVEKWSGLTLEDYFLKRICQPLGMKDTYFNVPPEKATRLVNFFLGDSTGRIQKQSAVFGGALNMNYPIQKHDYFSGGGGLSTTIYDYAVFLQMLLNGGEYNGVRLLSRNTVRLMTMNQIGDLNPNVGEHARDNKFGFGFLVISEKGSPFTPSQVGTYSWGGVFSTSYWVDPKEDMLVLIYRQMWGPYVTNTDKAFKPLVYQAIND</sequence>
<dbReference type="Pfam" id="PF00144">
    <property type="entry name" value="Beta-lactamase"/>
    <property type="match status" value="1"/>
</dbReference>
<gene>
    <name evidence="3" type="ORF">GJJ30_16335</name>
</gene>
<dbReference type="SUPFAM" id="SSF56601">
    <property type="entry name" value="beta-lactamase/transpeptidase-like"/>
    <property type="match status" value="1"/>
</dbReference>
<dbReference type="InterPro" id="IPR050789">
    <property type="entry name" value="Diverse_Enzym_Activities"/>
</dbReference>
<dbReference type="EMBL" id="WJXZ01000009">
    <property type="protein sequence ID" value="MRS62869.1"/>
    <property type="molecule type" value="Genomic_DNA"/>
</dbReference>
<organism evidence="3 4">
    <name type="scientific">Larkinella terrae</name>
    <dbReference type="NCBI Taxonomy" id="2025311"/>
    <lineage>
        <taxon>Bacteria</taxon>
        <taxon>Pseudomonadati</taxon>
        <taxon>Bacteroidota</taxon>
        <taxon>Cytophagia</taxon>
        <taxon>Cytophagales</taxon>
        <taxon>Spirosomataceae</taxon>
        <taxon>Larkinella</taxon>
    </lineage>
</organism>
<evidence type="ECO:0000259" key="2">
    <source>
        <dbReference type="Pfam" id="PF00144"/>
    </source>
</evidence>
<dbReference type="GO" id="GO:0016787">
    <property type="term" value="F:hydrolase activity"/>
    <property type="evidence" value="ECO:0007669"/>
    <property type="project" value="UniProtKB-KW"/>
</dbReference>
<dbReference type="AlphaFoldDB" id="A0A7K0EM30"/>
<dbReference type="RefSeq" id="WP_154176232.1">
    <property type="nucleotide sequence ID" value="NZ_WJXZ01000009.1"/>
</dbReference>
<dbReference type="PANTHER" id="PTHR43283:SF3">
    <property type="entry name" value="BETA-LACTAMASE FAMILY PROTEIN (AFU_ORTHOLOGUE AFUA_5G07500)"/>
    <property type="match status" value="1"/>
</dbReference>
<dbReference type="InterPro" id="IPR012338">
    <property type="entry name" value="Beta-lactam/transpept-like"/>
</dbReference>
<evidence type="ECO:0000313" key="3">
    <source>
        <dbReference type="EMBL" id="MRS62869.1"/>
    </source>
</evidence>
<feature type="signal peptide" evidence="1">
    <location>
        <begin position="1"/>
        <end position="23"/>
    </location>
</feature>
<dbReference type="OrthoDB" id="1522765at2"/>
<keyword evidence="4" id="KW-1185">Reference proteome</keyword>
<comment type="caution">
    <text evidence="3">The sequence shown here is derived from an EMBL/GenBank/DDBJ whole genome shotgun (WGS) entry which is preliminary data.</text>
</comment>
<dbReference type="InterPro" id="IPR001466">
    <property type="entry name" value="Beta-lactam-related"/>
</dbReference>
<reference evidence="3 4" key="1">
    <citation type="journal article" date="2018" name="Antonie Van Leeuwenhoek">
        <title>Larkinella terrae sp. nov., isolated from soil on Jeju Island, South Korea.</title>
        <authorList>
            <person name="Ten L.N."/>
            <person name="Jeon J."/>
            <person name="Park S.J."/>
            <person name="Park S."/>
            <person name="Lee S.Y."/>
            <person name="Kim M.K."/>
            <person name="Jung H.Y."/>
        </authorList>
    </citation>
    <scope>NUCLEOTIDE SEQUENCE [LARGE SCALE GENOMIC DNA]</scope>
    <source>
        <strain evidence="3 4">KCTC 52001</strain>
    </source>
</reference>
<dbReference type="Proteomes" id="UP000441754">
    <property type="component" value="Unassembled WGS sequence"/>
</dbReference>